<dbReference type="Gene3D" id="2.60.120.620">
    <property type="entry name" value="q2cbj1_9rhob like domain"/>
    <property type="match status" value="1"/>
</dbReference>
<evidence type="ECO:0000256" key="6">
    <source>
        <dbReference type="ARBA" id="ARBA00022723"/>
    </source>
</evidence>
<dbReference type="PROSITE" id="PS51471">
    <property type="entry name" value="FE2OG_OXY"/>
    <property type="match status" value="1"/>
</dbReference>
<evidence type="ECO:0000256" key="13">
    <source>
        <dbReference type="ARBA" id="ARBA00023180"/>
    </source>
</evidence>
<keyword evidence="6" id="KW-0479">Metal-binding</keyword>
<keyword evidence="12" id="KW-0472">Membrane</keyword>
<evidence type="ECO:0000256" key="7">
    <source>
        <dbReference type="ARBA" id="ARBA00022964"/>
    </source>
</evidence>
<comment type="caution">
    <text evidence="18">The sequence shown here is derived from an EMBL/GenBank/DDBJ whole genome shotgun (WGS) entry which is preliminary data.</text>
</comment>
<evidence type="ECO:0000256" key="10">
    <source>
        <dbReference type="ARBA" id="ARBA00023002"/>
    </source>
</evidence>
<keyword evidence="5" id="KW-0812">Transmembrane</keyword>
<dbReference type="OrthoDB" id="420380at2759"/>
<evidence type="ECO:0000256" key="11">
    <source>
        <dbReference type="ARBA" id="ARBA00023004"/>
    </source>
</evidence>
<keyword evidence="8" id="KW-0735">Signal-anchor</keyword>
<keyword evidence="11" id="KW-0408">Iron</keyword>
<dbReference type="GO" id="GO:0005506">
    <property type="term" value="F:iron ion binding"/>
    <property type="evidence" value="ECO:0007669"/>
    <property type="project" value="InterPro"/>
</dbReference>
<evidence type="ECO:0000256" key="8">
    <source>
        <dbReference type="ARBA" id="ARBA00022968"/>
    </source>
</evidence>
<keyword evidence="13" id="KW-0325">Glycoprotein</keyword>
<evidence type="ECO:0000256" key="12">
    <source>
        <dbReference type="ARBA" id="ARBA00023136"/>
    </source>
</evidence>
<dbReference type="SMART" id="SM00254">
    <property type="entry name" value="ShKT"/>
    <property type="match status" value="1"/>
</dbReference>
<evidence type="ECO:0000313" key="18">
    <source>
        <dbReference type="EMBL" id="GBF92354.1"/>
    </source>
</evidence>
<dbReference type="GO" id="GO:0004656">
    <property type="term" value="F:procollagen-proline 4-dioxygenase activity"/>
    <property type="evidence" value="ECO:0007669"/>
    <property type="project" value="UniProtKB-EC"/>
</dbReference>
<comment type="catalytic activity">
    <reaction evidence="14">
        <text>L-prolyl-[collagen] + 2-oxoglutarate + O2 = trans-4-hydroxy-L-prolyl-[collagen] + succinate + CO2</text>
        <dbReference type="Rhea" id="RHEA:18945"/>
        <dbReference type="Rhea" id="RHEA-COMP:11676"/>
        <dbReference type="Rhea" id="RHEA-COMP:11680"/>
        <dbReference type="ChEBI" id="CHEBI:15379"/>
        <dbReference type="ChEBI" id="CHEBI:16526"/>
        <dbReference type="ChEBI" id="CHEBI:16810"/>
        <dbReference type="ChEBI" id="CHEBI:30031"/>
        <dbReference type="ChEBI" id="CHEBI:50342"/>
        <dbReference type="ChEBI" id="CHEBI:61965"/>
        <dbReference type="EC" id="1.14.11.2"/>
    </reaction>
</comment>
<dbReference type="GO" id="GO:0005789">
    <property type="term" value="C:endoplasmic reticulum membrane"/>
    <property type="evidence" value="ECO:0007669"/>
    <property type="project" value="UniProtKB-SubCell"/>
</dbReference>
<evidence type="ECO:0000256" key="1">
    <source>
        <dbReference type="ARBA" id="ARBA00001961"/>
    </source>
</evidence>
<dbReference type="PANTHER" id="PTHR10869">
    <property type="entry name" value="PROLYL 4-HYDROXYLASE ALPHA SUBUNIT"/>
    <property type="match status" value="1"/>
</dbReference>
<keyword evidence="7" id="KW-0223">Dioxygenase</keyword>
<evidence type="ECO:0000256" key="9">
    <source>
        <dbReference type="ARBA" id="ARBA00022989"/>
    </source>
</evidence>
<feature type="compositionally biased region" description="Gly residues" evidence="15">
    <location>
        <begin position="48"/>
        <end position="66"/>
    </location>
</feature>
<dbReference type="AlphaFoldDB" id="A0A2V0NXJ9"/>
<dbReference type="EC" id="1.14.11.2" evidence="4"/>
<comment type="cofactor">
    <cofactor evidence="1">
        <name>L-ascorbate</name>
        <dbReference type="ChEBI" id="CHEBI:38290"/>
    </cofactor>
</comment>
<evidence type="ECO:0000259" key="17">
    <source>
        <dbReference type="PROSITE" id="PS51471"/>
    </source>
</evidence>
<evidence type="ECO:0000256" key="3">
    <source>
        <dbReference type="ARBA" id="ARBA00006511"/>
    </source>
</evidence>
<sequence>MARGGRLRGLRTPLWAAAALLLCFGAAALQDDEGKFIGWRGETYQPKSGGGGGGGGGGPGGGGGEPGKPWVEVVSWRPRAFVAHGFLTPEEARHLRKLSAITLRRSTVIGAGGKSVEDSYRTSFGTFLRRRSDPIVSAVDARVAAWARVPEENAEDMQVLRYDIGQYYKKHFDGLEDDHAGPRVATVLIYLSDVEEGGETAFPDGSEWAHPDQAARSGPFSPCAAGSVAFKPKMGDALLFWSIKPDGHTLDPASMHTGCPVLRGVKWSATKWIHARAFRPEAWAKSLRGEKEAGDGADPGVCDNSDANCQSWADSGECSKNPGYMVGDNGSLGACRRACGVCTVCEPGDLACYNENRRKLGYLVLKDVSLESDWLF</sequence>
<dbReference type="InterPro" id="IPR005123">
    <property type="entry name" value="Oxoglu/Fe-dep_dioxygenase_dom"/>
</dbReference>
<dbReference type="Pfam" id="PF13640">
    <property type="entry name" value="2OG-FeII_Oxy_3"/>
    <property type="match status" value="1"/>
</dbReference>
<feature type="domain" description="Fe2OG dioxygenase" evidence="17">
    <location>
        <begin position="153"/>
        <end position="275"/>
    </location>
</feature>
<evidence type="ECO:0000313" key="19">
    <source>
        <dbReference type="Proteomes" id="UP000247498"/>
    </source>
</evidence>
<proteinExistence type="inferred from homology"/>
<reference evidence="18 19" key="1">
    <citation type="journal article" date="2018" name="Sci. Rep.">
        <title>Raphidocelis subcapitata (=Pseudokirchneriella subcapitata) provides an insight into genome evolution and environmental adaptations in the Sphaeropleales.</title>
        <authorList>
            <person name="Suzuki S."/>
            <person name="Yamaguchi H."/>
            <person name="Nakajima N."/>
            <person name="Kawachi M."/>
        </authorList>
    </citation>
    <scope>NUCLEOTIDE SEQUENCE [LARGE SCALE GENOMIC DNA]</scope>
    <source>
        <strain evidence="18 19">NIES-35</strain>
    </source>
</reference>
<feature type="region of interest" description="Disordered" evidence="15">
    <location>
        <begin position="40"/>
        <end position="68"/>
    </location>
</feature>
<name>A0A2V0NXJ9_9CHLO</name>
<dbReference type="InterPro" id="IPR006620">
    <property type="entry name" value="Pro_4_hyd_alph"/>
</dbReference>
<evidence type="ECO:0000256" key="4">
    <source>
        <dbReference type="ARBA" id="ARBA00012269"/>
    </source>
</evidence>
<keyword evidence="9" id="KW-1133">Transmembrane helix</keyword>
<evidence type="ECO:0000256" key="16">
    <source>
        <dbReference type="SAM" id="SignalP"/>
    </source>
</evidence>
<comment type="similarity">
    <text evidence="3">Belongs to the P4HA family.</text>
</comment>
<feature type="chain" id="PRO_5016156007" description="procollagen-proline 4-dioxygenase" evidence="16">
    <location>
        <begin position="29"/>
        <end position="376"/>
    </location>
</feature>
<accession>A0A2V0NXJ9</accession>
<keyword evidence="16" id="KW-0732">Signal</keyword>
<organism evidence="18 19">
    <name type="scientific">Raphidocelis subcapitata</name>
    <dbReference type="NCBI Taxonomy" id="307507"/>
    <lineage>
        <taxon>Eukaryota</taxon>
        <taxon>Viridiplantae</taxon>
        <taxon>Chlorophyta</taxon>
        <taxon>core chlorophytes</taxon>
        <taxon>Chlorophyceae</taxon>
        <taxon>CS clade</taxon>
        <taxon>Sphaeropleales</taxon>
        <taxon>Selenastraceae</taxon>
        <taxon>Raphidocelis</taxon>
    </lineage>
</organism>
<dbReference type="InParanoid" id="A0A2V0NXJ9"/>
<dbReference type="Proteomes" id="UP000247498">
    <property type="component" value="Unassembled WGS sequence"/>
</dbReference>
<keyword evidence="10" id="KW-0560">Oxidoreductase</keyword>
<evidence type="ECO:0000256" key="5">
    <source>
        <dbReference type="ARBA" id="ARBA00022692"/>
    </source>
</evidence>
<evidence type="ECO:0000256" key="2">
    <source>
        <dbReference type="ARBA" id="ARBA00004648"/>
    </source>
</evidence>
<dbReference type="FunFam" id="2.60.120.620:FF:000002">
    <property type="entry name" value="Prolyl 4-hydroxylase 4"/>
    <property type="match status" value="1"/>
</dbReference>
<dbReference type="GO" id="GO:0031418">
    <property type="term" value="F:L-ascorbic acid binding"/>
    <property type="evidence" value="ECO:0007669"/>
    <property type="project" value="InterPro"/>
</dbReference>
<dbReference type="EMBL" id="BDRX01000031">
    <property type="protein sequence ID" value="GBF92354.1"/>
    <property type="molecule type" value="Genomic_DNA"/>
</dbReference>
<comment type="subcellular location">
    <subcellularLocation>
        <location evidence="2">Endoplasmic reticulum membrane</location>
        <topology evidence="2">Single-pass type II membrane protein</topology>
    </subcellularLocation>
</comment>
<keyword evidence="19" id="KW-1185">Reference proteome</keyword>
<evidence type="ECO:0000256" key="15">
    <source>
        <dbReference type="SAM" id="MobiDB-lite"/>
    </source>
</evidence>
<dbReference type="SMART" id="SM00702">
    <property type="entry name" value="P4Hc"/>
    <property type="match status" value="1"/>
</dbReference>
<dbReference type="InterPro" id="IPR044862">
    <property type="entry name" value="Pro_4_hyd_alph_FE2OG_OXY"/>
</dbReference>
<dbReference type="InterPro" id="IPR045054">
    <property type="entry name" value="P4HA-like"/>
</dbReference>
<dbReference type="InterPro" id="IPR003582">
    <property type="entry name" value="ShKT_dom"/>
</dbReference>
<gene>
    <name evidence="18" type="ORF">Rsub_05556</name>
</gene>
<dbReference type="PANTHER" id="PTHR10869:SF238">
    <property type="entry name" value="PROLYL 4-HYDROXYLASE 6-RELATED"/>
    <property type="match status" value="1"/>
</dbReference>
<protein>
    <recommendedName>
        <fullName evidence="4">procollagen-proline 4-dioxygenase</fullName>
        <ecNumber evidence="4">1.14.11.2</ecNumber>
    </recommendedName>
</protein>
<feature type="signal peptide" evidence="16">
    <location>
        <begin position="1"/>
        <end position="28"/>
    </location>
</feature>
<evidence type="ECO:0000256" key="14">
    <source>
        <dbReference type="ARBA" id="ARBA00049169"/>
    </source>
</evidence>